<keyword evidence="3" id="KW-0328">Glycosyltransferase</keyword>
<feature type="transmembrane region" description="Helical" evidence="8">
    <location>
        <begin position="266"/>
        <end position="283"/>
    </location>
</feature>
<evidence type="ECO:0000313" key="11">
    <source>
        <dbReference type="Proteomes" id="UP000218627"/>
    </source>
</evidence>
<keyword evidence="2" id="KW-1003">Cell membrane</keyword>
<accession>A0A285P822</accession>
<feature type="transmembrane region" description="Helical" evidence="8">
    <location>
        <begin position="78"/>
        <end position="99"/>
    </location>
</feature>
<feature type="transmembrane region" description="Helical" evidence="8">
    <location>
        <begin position="152"/>
        <end position="179"/>
    </location>
</feature>
<dbReference type="EMBL" id="OBEN01000010">
    <property type="protein sequence ID" value="SNZ16031.1"/>
    <property type="molecule type" value="Genomic_DNA"/>
</dbReference>
<dbReference type="GO" id="GO:0016763">
    <property type="term" value="F:pentosyltransferase activity"/>
    <property type="evidence" value="ECO:0007669"/>
    <property type="project" value="TreeGrafter"/>
</dbReference>
<dbReference type="GO" id="GO:0010041">
    <property type="term" value="P:response to iron(III) ion"/>
    <property type="evidence" value="ECO:0007669"/>
    <property type="project" value="TreeGrafter"/>
</dbReference>
<feature type="transmembrane region" description="Helical" evidence="8">
    <location>
        <begin position="191"/>
        <end position="215"/>
    </location>
</feature>
<evidence type="ECO:0000256" key="4">
    <source>
        <dbReference type="ARBA" id="ARBA00022679"/>
    </source>
</evidence>
<dbReference type="GO" id="GO:0009103">
    <property type="term" value="P:lipopolysaccharide biosynthetic process"/>
    <property type="evidence" value="ECO:0007669"/>
    <property type="project" value="UniProtKB-ARBA"/>
</dbReference>
<dbReference type="InterPro" id="IPR050297">
    <property type="entry name" value="LipidA_mod_glycosyltrf_83"/>
</dbReference>
<feature type="transmembrane region" description="Helical" evidence="8">
    <location>
        <begin position="314"/>
        <end position="332"/>
    </location>
</feature>
<feature type="transmembrane region" description="Helical" evidence="8">
    <location>
        <begin position="235"/>
        <end position="254"/>
    </location>
</feature>
<dbReference type="AlphaFoldDB" id="A0A285P822"/>
<sequence length="416" mass="48818">MKSLWLIVLLSFYFFILGNSLISFTSLDEGRNASAVINMIKSKDLLVPYYNCQPRFEKPPMLYWIALAFFELLGKSEFSARLVSGLSAMGVAVFTYLLVKKHSDEQTAYKSALVLLTLPHMWIESRAFVPEMLNTFFMMVSLYFFLLEKFLLGWFFLAFAFLTKGPVGVVLTLLVYLLWKRDLKVFSLKGIALFLILGGSWYLYMLYKFGEYYFFRFFLYENLMRYTGQRLTHPLPFYYYLIVVLATTIFYAPVYLKIVKSFRKELMPYLFWCLSVLLFFSFAKNKLHHYILFAYPPLSALIANTTDTKYIKRVLVFSAFLLFALFFVLHYYESIRFTPKAYVIVKEYPGTVYFYKSEDSSLVFYSQRCISTLEDPNKPFSGLVITKYEHIKELPTCKLILKGTEFDGRYVLLSCP</sequence>
<evidence type="ECO:0000256" key="7">
    <source>
        <dbReference type="ARBA" id="ARBA00023136"/>
    </source>
</evidence>
<proteinExistence type="predicted"/>
<dbReference type="GO" id="GO:0005886">
    <property type="term" value="C:plasma membrane"/>
    <property type="evidence" value="ECO:0007669"/>
    <property type="project" value="UniProtKB-SubCell"/>
</dbReference>
<evidence type="ECO:0000256" key="8">
    <source>
        <dbReference type="SAM" id="Phobius"/>
    </source>
</evidence>
<reference evidence="11" key="1">
    <citation type="submission" date="2017-09" db="EMBL/GenBank/DDBJ databases">
        <authorList>
            <person name="Varghese N."/>
            <person name="Submissions S."/>
        </authorList>
    </citation>
    <scope>NUCLEOTIDE SEQUENCE [LARGE SCALE GENOMIC DNA]</scope>
    <source>
        <strain evidence="11">DSM 2913</strain>
    </source>
</reference>
<dbReference type="Pfam" id="PF13231">
    <property type="entry name" value="PMT_2"/>
    <property type="match status" value="1"/>
</dbReference>
<dbReference type="PANTHER" id="PTHR33908">
    <property type="entry name" value="MANNOSYLTRANSFERASE YKCB-RELATED"/>
    <property type="match status" value="1"/>
</dbReference>
<evidence type="ECO:0000256" key="1">
    <source>
        <dbReference type="ARBA" id="ARBA00004651"/>
    </source>
</evidence>
<organism evidence="10 11">
    <name type="scientific">Hydrogenobacter hydrogenophilus</name>
    <dbReference type="NCBI Taxonomy" id="35835"/>
    <lineage>
        <taxon>Bacteria</taxon>
        <taxon>Pseudomonadati</taxon>
        <taxon>Aquificota</taxon>
        <taxon>Aquificia</taxon>
        <taxon>Aquificales</taxon>
        <taxon>Aquificaceae</taxon>
        <taxon>Hydrogenobacter</taxon>
    </lineage>
</organism>
<evidence type="ECO:0000256" key="5">
    <source>
        <dbReference type="ARBA" id="ARBA00022692"/>
    </source>
</evidence>
<feature type="transmembrane region" description="Helical" evidence="8">
    <location>
        <begin position="128"/>
        <end position="146"/>
    </location>
</feature>
<evidence type="ECO:0000259" key="9">
    <source>
        <dbReference type="Pfam" id="PF13231"/>
    </source>
</evidence>
<dbReference type="Proteomes" id="UP000218627">
    <property type="component" value="Unassembled WGS sequence"/>
</dbReference>
<dbReference type="OrthoDB" id="9775035at2"/>
<keyword evidence="11" id="KW-1185">Reference proteome</keyword>
<keyword evidence="7 8" id="KW-0472">Membrane</keyword>
<feature type="domain" description="Glycosyltransferase RgtA/B/C/D-like" evidence="9">
    <location>
        <begin position="58"/>
        <end position="185"/>
    </location>
</feature>
<keyword evidence="5 8" id="KW-0812">Transmembrane</keyword>
<name>A0A285P822_9AQUI</name>
<evidence type="ECO:0000313" key="10">
    <source>
        <dbReference type="EMBL" id="SNZ16031.1"/>
    </source>
</evidence>
<gene>
    <name evidence="10" type="ORF">SAMN06265353_1503</name>
</gene>
<dbReference type="InterPro" id="IPR038731">
    <property type="entry name" value="RgtA/B/C-like"/>
</dbReference>
<dbReference type="PANTHER" id="PTHR33908:SF3">
    <property type="entry name" value="UNDECAPRENYL PHOSPHATE-ALPHA-4-AMINO-4-DEOXY-L-ARABINOSE ARABINOSYL TRANSFERASE"/>
    <property type="match status" value="1"/>
</dbReference>
<keyword evidence="4 10" id="KW-0808">Transferase</keyword>
<protein>
    <submittedName>
        <fullName evidence="10">4-amino-4-deoxy-L-arabinose transferase</fullName>
    </submittedName>
</protein>
<dbReference type="RefSeq" id="WP_096602979.1">
    <property type="nucleotide sequence ID" value="NZ_OBEN01000010.1"/>
</dbReference>
<keyword evidence="6 8" id="KW-1133">Transmembrane helix</keyword>
<evidence type="ECO:0000256" key="2">
    <source>
        <dbReference type="ARBA" id="ARBA00022475"/>
    </source>
</evidence>
<evidence type="ECO:0000256" key="3">
    <source>
        <dbReference type="ARBA" id="ARBA00022676"/>
    </source>
</evidence>
<comment type="subcellular location">
    <subcellularLocation>
        <location evidence="1">Cell membrane</location>
        <topology evidence="1">Multi-pass membrane protein</topology>
    </subcellularLocation>
</comment>
<evidence type="ECO:0000256" key="6">
    <source>
        <dbReference type="ARBA" id="ARBA00022989"/>
    </source>
</evidence>